<sequence>MQQLIDLKNTWMASHITDAEFPTPESEVGLALYQRDQQTQRGEVVSEPLAEPDGSLSIYPVDCHPLTIRYALVLGSKWDAQDEEKDALIEYLTQIMFEDDSPAQLFVGFFKGKPAACGMIYQDAEHGALITDVHALPLPNQAALIAEMQAALLQRTADKMPLLYLEH</sequence>
<dbReference type="Proteomes" id="UP000029227">
    <property type="component" value="Unassembled WGS sequence"/>
</dbReference>
<dbReference type="eggNOG" id="ENOG5031PJR">
    <property type="taxonomic scope" value="Bacteria"/>
</dbReference>
<dbReference type="AlphaFoldDB" id="A0A090QN68"/>
<proteinExistence type="predicted"/>
<dbReference type="EMBL" id="BBMN01000001">
    <property type="protein sequence ID" value="GAL03264.1"/>
    <property type="molecule type" value="Genomic_DNA"/>
</dbReference>
<evidence type="ECO:0000313" key="1">
    <source>
        <dbReference type="EMBL" id="GAL03264.1"/>
    </source>
</evidence>
<protein>
    <recommendedName>
        <fullName evidence="3">Flavodoxin</fullName>
    </recommendedName>
</protein>
<gene>
    <name evidence="1" type="ORF">JCM19237_6157</name>
</gene>
<accession>A0A090QN68</accession>
<reference evidence="1 2" key="1">
    <citation type="journal article" date="2014" name="Genome Announc.">
        <title>Draft Genome Sequences of Two Vibrionaceae Species, Vibrio ponticus C121 and Photobacterium aphoticum C119, Isolated as Coral Reef Microbiota.</title>
        <authorList>
            <person name="Al-saari N."/>
            <person name="Meirelles P.M."/>
            <person name="Mino S."/>
            <person name="Suda W."/>
            <person name="Oshima K."/>
            <person name="Hattori M."/>
            <person name="Ohkuma M."/>
            <person name="Thompson F.L."/>
            <person name="Gomez-Gil B."/>
            <person name="Sawabe T."/>
            <person name="Sawabe T."/>
        </authorList>
    </citation>
    <scope>NUCLEOTIDE SEQUENCE [LARGE SCALE GENOMIC DNA]</scope>
    <source>
        <strain evidence="1 2">JCM 19237</strain>
    </source>
</reference>
<name>A0A090QN68_9GAMM</name>
<comment type="caution">
    <text evidence="1">The sequence shown here is derived from an EMBL/GenBank/DDBJ whole genome shotgun (WGS) entry which is preliminary data.</text>
</comment>
<evidence type="ECO:0008006" key="3">
    <source>
        <dbReference type="Google" id="ProtNLM"/>
    </source>
</evidence>
<evidence type="ECO:0000313" key="2">
    <source>
        <dbReference type="Proteomes" id="UP000029227"/>
    </source>
</evidence>
<dbReference type="STRING" id="754436.JCM19237_6157"/>
<organism evidence="1 2">
    <name type="scientific">Photobacterium aphoticum</name>
    <dbReference type="NCBI Taxonomy" id="754436"/>
    <lineage>
        <taxon>Bacteria</taxon>
        <taxon>Pseudomonadati</taxon>
        <taxon>Pseudomonadota</taxon>
        <taxon>Gammaproteobacteria</taxon>
        <taxon>Vibrionales</taxon>
        <taxon>Vibrionaceae</taxon>
        <taxon>Photobacterium</taxon>
    </lineage>
</organism>